<feature type="region of interest" description="Disordered" evidence="5">
    <location>
        <begin position="804"/>
        <end position="840"/>
    </location>
</feature>
<keyword evidence="8" id="KW-1185">Reference proteome</keyword>
<dbReference type="GO" id="GO:0006487">
    <property type="term" value="P:protein N-linked glycosylation"/>
    <property type="evidence" value="ECO:0007669"/>
    <property type="project" value="TreeGrafter"/>
</dbReference>
<accession>A0AAN7SJE1</accession>
<dbReference type="Pfam" id="PF19745">
    <property type="entry name" value="FUT8_N_cat"/>
    <property type="match status" value="1"/>
</dbReference>
<name>A0AAN7SJE1_9COLE</name>
<organism evidence="7 8">
    <name type="scientific">Aquatica leii</name>
    <dbReference type="NCBI Taxonomy" id="1421715"/>
    <lineage>
        <taxon>Eukaryota</taxon>
        <taxon>Metazoa</taxon>
        <taxon>Ecdysozoa</taxon>
        <taxon>Arthropoda</taxon>
        <taxon>Hexapoda</taxon>
        <taxon>Insecta</taxon>
        <taxon>Pterygota</taxon>
        <taxon>Neoptera</taxon>
        <taxon>Endopterygota</taxon>
        <taxon>Coleoptera</taxon>
        <taxon>Polyphaga</taxon>
        <taxon>Elateriformia</taxon>
        <taxon>Elateroidea</taxon>
        <taxon>Lampyridae</taxon>
        <taxon>Luciolinae</taxon>
        <taxon>Aquatica</taxon>
    </lineage>
</organism>
<evidence type="ECO:0000259" key="6">
    <source>
        <dbReference type="PROSITE" id="PS51659"/>
    </source>
</evidence>
<feature type="compositionally biased region" description="Basic and acidic residues" evidence="5">
    <location>
        <begin position="831"/>
        <end position="840"/>
    </location>
</feature>
<evidence type="ECO:0000256" key="4">
    <source>
        <dbReference type="SAM" id="Coils"/>
    </source>
</evidence>
<dbReference type="CDD" id="cd11300">
    <property type="entry name" value="Fut8_like"/>
    <property type="match status" value="1"/>
</dbReference>
<dbReference type="Pfam" id="PF13837">
    <property type="entry name" value="Myb_DNA-bind_4"/>
    <property type="match status" value="1"/>
</dbReference>
<feature type="region of interest" description="Important for donor substrate binding" evidence="3">
    <location>
        <begin position="468"/>
        <end position="469"/>
    </location>
</feature>
<dbReference type="InterPro" id="IPR027350">
    <property type="entry name" value="GT23_dom"/>
</dbReference>
<evidence type="ECO:0000256" key="5">
    <source>
        <dbReference type="SAM" id="MobiDB-lite"/>
    </source>
</evidence>
<feature type="compositionally biased region" description="Basic residues" evidence="5">
    <location>
        <begin position="93"/>
        <end position="104"/>
    </location>
</feature>
<evidence type="ECO:0000313" key="7">
    <source>
        <dbReference type="EMBL" id="KAK4882689.1"/>
    </source>
</evidence>
<reference evidence="8" key="1">
    <citation type="submission" date="2023-01" db="EMBL/GenBank/DDBJ databases">
        <title>Key to firefly adult light organ development and bioluminescence: homeobox transcription factors regulate luciferase expression and transportation to peroxisome.</title>
        <authorList>
            <person name="Fu X."/>
        </authorList>
    </citation>
    <scope>NUCLEOTIDE SEQUENCE [LARGE SCALE GENOMIC DNA]</scope>
</reference>
<evidence type="ECO:0000313" key="8">
    <source>
        <dbReference type="Proteomes" id="UP001353858"/>
    </source>
</evidence>
<evidence type="ECO:0000256" key="3">
    <source>
        <dbReference type="PROSITE-ProRule" id="PRU00992"/>
    </source>
</evidence>
<comment type="caution">
    <text evidence="7">The sequence shown here is derived from an EMBL/GenBank/DDBJ whole genome shotgun (WGS) entry which is preliminary data.</text>
</comment>
<comment type="similarity">
    <text evidence="3">Belongs to the glycosyltransferase 23 family.</text>
</comment>
<evidence type="ECO:0000256" key="1">
    <source>
        <dbReference type="ARBA" id="ARBA00022676"/>
    </source>
</evidence>
<dbReference type="PANTHER" id="PTHR13132:SF29">
    <property type="entry name" value="ALPHA-(1,6)-FUCOSYLTRANSFERASE"/>
    <property type="match status" value="1"/>
</dbReference>
<keyword evidence="4" id="KW-0175">Coiled coil</keyword>
<dbReference type="Proteomes" id="UP001353858">
    <property type="component" value="Unassembled WGS sequence"/>
</dbReference>
<proteinExistence type="inferred from homology"/>
<protein>
    <recommendedName>
        <fullName evidence="6">GT23 domain-containing protein</fullName>
    </recommendedName>
</protein>
<dbReference type="Gene3D" id="1.10.10.60">
    <property type="entry name" value="Homeodomain-like"/>
    <property type="match status" value="1"/>
</dbReference>
<sequence>MYAIVTFPNEKDAPGIIATNWVDYVRNICYYPNVESHVKKLLMNRTAPEKTWNEHPIRILKEFNSFRAAELHLSEAELTSNIESSHESENYSGRKRTVRKKKIHLPGEEVSSEEDYDVPKERRQNISTNISYPVPPTTAPKPLSQKNADCNNSYFCNYQNLDPPRLMNQDPFPTQPRYTNIGEPANSYAISGESSSEITYDKDLDVHCNSSSVNLPVAIQSKSQRFSNGYANSESSGDVRQLHLNQEMMWSVINELSDALKRIEGKLDNIVALLHSTNEVPTQPQPQHNSNNELIALLPINEAGFDHLNTTLADSSSFKQKLPCGFGCQMHHLISCMALAYGMQRTLILVSTGWQYHRGGWNEVFMPLSNNCTTIGRETTDAWPGTNNSKIIHISLSTYILPRSHYLPLAVPEDLFVRLKLIHGNPTVWWIGQLLKYIWKPNNLTTNYINDNTKKLDPKSPLVGVHIRRTDKIVNEAKYIAIEEYMKKVDEYYSLIEIKSNVTKRRVYIATEDFNVITEAKIKYPHYDILYNENIPKIPKTNPTHSDDNILDVILDIHVLVNSDFLVCTLSSNLGRLAYALKQINYVDASAKCVSLDAIYVYTQQNANQCKAILNHKAHPTDEIDLVLGDIVNITQYTLNGYSLGTNLRTNKNDPETAAEYIKKNYVVTAEDSADVGHEDNVEECSKENTEKFVEKKNNKGKLWAQVAASMEQKGFKLGSNGSERCRQKFANLQKMYFGYIRGHVKKSGTEKKEEPMFYELMHAILGDKDKTNPKCLLDSDERPDVTKQKDAVLQSCTQNYATHSASTSTSTDEDTAGPSTPQSHNIKSRFSRDRTPLKPHTIKDLTQLHEELETINQNFNETITDFFKRLEKLNNDCILTENNQCEDVNELNGLKRSIQRTALRRFILHCRPDISQMLRARDIKTLNEAFSIALQEEKILNYTKIQRNSATEEIINKMGLLNINPKCKAYTDHTILEAQTTLEITNITSKIPTTDITEDDCCVKLKENLTIEAINLEPVKLTNINLDELKFAQLKLRQLDDTLQQMNKPSIVKYNPSHLGIKSIQFCSVSKFALTAIAELESVLVVLEIHSRIDGVTSALTQLITENGEFQRQVMRQFHIINARRKEVLENQEVVMKSNTNINNDTSASHEFNEQVEKIMNIFPIRNLNDINKTEEILKNPQQMNIIAKELSRLGGGTVKEITKRIIFSIINNETAQLYSWEGQKSKQKFKDLLLGKLIIKAVRLNEKTKEASEADIIKPLREWLVRAKFRRVQSNSQPDDAADL</sequence>
<gene>
    <name evidence="7" type="ORF">RN001_006008</name>
</gene>
<dbReference type="PROSITE" id="PS51659">
    <property type="entry name" value="GT23"/>
    <property type="match status" value="1"/>
</dbReference>
<dbReference type="EMBL" id="JARPUR010000002">
    <property type="protein sequence ID" value="KAK4882689.1"/>
    <property type="molecule type" value="Genomic_DNA"/>
</dbReference>
<feature type="region of interest" description="Disordered" evidence="5">
    <location>
        <begin position="80"/>
        <end position="119"/>
    </location>
</feature>
<feature type="coiled-coil region" evidence="4">
    <location>
        <begin position="843"/>
        <end position="877"/>
    </location>
</feature>
<keyword evidence="2 3" id="KW-0808">Transferase</keyword>
<keyword evidence="1 3" id="KW-0328">Glycosyltransferase</keyword>
<dbReference type="PANTHER" id="PTHR13132">
    <property type="entry name" value="ALPHA- 1,6 -FUCOSYLTRANSFERASE"/>
    <property type="match status" value="1"/>
</dbReference>
<feature type="domain" description="GT23" evidence="6">
    <location>
        <begin position="312"/>
        <end position="596"/>
    </location>
</feature>
<dbReference type="Gene3D" id="3.40.50.11350">
    <property type="match status" value="1"/>
</dbReference>
<dbReference type="Gene3D" id="2.30.30.40">
    <property type="entry name" value="SH3 Domains"/>
    <property type="match status" value="1"/>
</dbReference>
<dbReference type="InterPro" id="IPR045573">
    <property type="entry name" value="Fut8_N_cat"/>
</dbReference>
<dbReference type="GO" id="GO:0046921">
    <property type="term" value="F:alpha-(1-&gt;6)-fucosyltransferase activity"/>
    <property type="evidence" value="ECO:0007669"/>
    <property type="project" value="TreeGrafter"/>
</dbReference>
<evidence type="ECO:0000256" key="2">
    <source>
        <dbReference type="ARBA" id="ARBA00022679"/>
    </source>
</evidence>
<dbReference type="InterPro" id="IPR044822">
    <property type="entry name" value="Myb_DNA-bind_4"/>
</dbReference>